<organism evidence="2 3">
    <name type="scientific">Aspergillus lucknowensis</name>
    <dbReference type="NCBI Taxonomy" id="176173"/>
    <lineage>
        <taxon>Eukaryota</taxon>
        <taxon>Fungi</taxon>
        <taxon>Dikarya</taxon>
        <taxon>Ascomycota</taxon>
        <taxon>Pezizomycotina</taxon>
        <taxon>Eurotiomycetes</taxon>
        <taxon>Eurotiomycetidae</taxon>
        <taxon>Eurotiales</taxon>
        <taxon>Aspergillaceae</taxon>
        <taxon>Aspergillus</taxon>
        <taxon>Aspergillus subgen. Nidulantes</taxon>
    </lineage>
</organism>
<feature type="compositionally biased region" description="Polar residues" evidence="1">
    <location>
        <begin position="295"/>
        <end position="324"/>
    </location>
</feature>
<evidence type="ECO:0000313" key="3">
    <source>
        <dbReference type="Proteomes" id="UP001610432"/>
    </source>
</evidence>
<comment type="caution">
    <text evidence="2">The sequence shown here is derived from an EMBL/GenBank/DDBJ whole genome shotgun (WGS) entry which is preliminary data.</text>
</comment>
<proteinExistence type="predicted"/>
<dbReference type="Proteomes" id="UP001610432">
    <property type="component" value="Unassembled WGS sequence"/>
</dbReference>
<evidence type="ECO:0000256" key="1">
    <source>
        <dbReference type="SAM" id="MobiDB-lite"/>
    </source>
</evidence>
<feature type="region of interest" description="Disordered" evidence="1">
    <location>
        <begin position="242"/>
        <end position="479"/>
    </location>
</feature>
<accession>A0ABR4LPF8</accession>
<feature type="compositionally biased region" description="Basic and acidic residues" evidence="1">
    <location>
        <begin position="254"/>
        <end position="264"/>
    </location>
</feature>
<feature type="compositionally biased region" description="Basic and acidic residues" evidence="1">
    <location>
        <begin position="214"/>
        <end position="225"/>
    </location>
</feature>
<reference evidence="2 3" key="1">
    <citation type="submission" date="2024-07" db="EMBL/GenBank/DDBJ databases">
        <title>Section-level genome sequencing and comparative genomics of Aspergillus sections Usti and Cavernicolus.</title>
        <authorList>
            <consortium name="Lawrence Berkeley National Laboratory"/>
            <person name="Nybo J.L."/>
            <person name="Vesth T.C."/>
            <person name="Theobald S."/>
            <person name="Frisvad J.C."/>
            <person name="Larsen T.O."/>
            <person name="Kjaerboelling I."/>
            <person name="Rothschild-Mancinelli K."/>
            <person name="Lyhne E.K."/>
            <person name="Kogle M.E."/>
            <person name="Barry K."/>
            <person name="Clum A."/>
            <person name="Na H."/>
            <person name="Ledsgaard L."/>
            <person name="Lin J."/>
            <person name="Lipzen A."/>
            <person name="Kuo A."/>
            <person name="Riley R."/>
            <person name="Mondo S."/>
            <person name="Labutti K."/>
            <person name="Haridas S."/>
            <person name="Pangalinan J."/>
            <person name="Salamov A.A."/>
            <person name="Simmons B.A."/>
            <person name="Magnuson J.K."/>
            <person name="Chen J."/>
            <person name="Drula E."/>
            <person name="Henrissat B."/>
            <person name="Wiebenga A."/>
            <person name="Lubbers R.J."/>
            <person name="Gomes A.C."/>
            <person name="Macurrencykelacurrency M.R."/>
            <person name="Stajich J."/>
            <person name="Grigoriev I.V."/>
            <person name="Mortensen U.H."/>
            <person name="De Vries R.P."/>
            <person name="Baker S.E."/>
            <person name="Andersen M.R."/>
        </authorList>
    </citation>
    <scope>NUCLEOTIDE SEQUENCE [LARGE SCALE GENOMIC DNA]</scope>
    <source>
        <strain evidence="2 3">CBS 449.75</strain>
    </source>
</reference>
<sequence length="479" mass="53622">MALTTARFEKEYDLAYSRTVRLLDAERDRARCVEQLLLRIEIEGLQSRLHHTERELIQARETEADARFQLDRATGELGRLQSAAQTSSREVENLQLELASLNAVSSESQKIQAEKVRISKEVSSLKLEVERLRSQNTSASTLLAEKQTLARQLNGLEVQLENEKRAHERTLAKGSQHMEEIKILKAKLEEARREPDLAPQRQSSTHTKNRPLAVRKEQALDKHESAAKPLEAAMERYQDAVPDLQQPQQVRSAAESKRCSEHTSIDPLRGLASHMNTELTIATPGAVRAKEKQSRNFTLPGQKSSFSVTPFLNRTSGLEGQTMSSDDELNEAQNTGRDSQLSGPPPRVERSGRSPSYSKEPKPSVSDQSYKAGKHGSMKSTLDGDTRIAQRQRLLNSPDEARAHNVSLSRSSTHQAKKRKLGFQRDRSLFDDDDEDNAQQDTRRPGRKPPGLGQAGLAGNRAFTGLAGFSPLKRDKKRF</sequence>
<dbReference type="RefSeq" id="XP_070885330.1">
    <property type="nucleotide sequence ID" value="XM_071024592.1"/>
</dbReference>
<dbReference type="GeneID" id="98139664"/>
<protein>
    <submittedName>
        <fullName evidence="2">Uncharacterized protein</fullName>
    </submittedName>
</protein>
<gene>
    <name evidence="2" type="ORF">BJX67DRAFT_136174</name>
</gene>
<name>A0ABR4LPF8_9EURO</name>
<feature type="compositionally biased region" description="Polar residues" evidence="1">
    <location>
        <begin position="331"/>
        <end position="342"/>
    </location>
</feature>
<feature type="region of interest" description="Disordered" evidence="1">
    <location>
        <begin position="190"/>
        <end position="225"/>
    </location>
</feature>
<dbReference type="EMBL" id="JBFXLQ010000025">
    <property type="protein sequence ID" value="KAL2866351.1"/>
    <property type="molecule type" value="Genomic_DNA"/>
</dbReference>
<evidence type="ECO:0000313" key="2">
    <source>
        <dbReference type="EMBL" id="KAL2866351.1"/>
    </source>
</evidence>
<keyword evidence="3" id="KW-1185">Reference proteome</keyword>